<name>A0A8S1J0G3_9CHLO</name>
<dbReference type="Gene3D" id="1.20.58.400">
    <property type="entry name" value="t-snare proteins"/>
    <property type="match status" value="1"/>
</dbReference>
<dbReference type="InterPro" id="IPR038407">
    <property type="entry name" value="v-SNARE_N_sf"/>
</dbReference>
<evidence type="ECO:0000259" key="11">
    <source>
        <dbReference type="Pfam" id="PF05008"/>
    </source>
</evidence>
<keyword evidence="7 10" id="KW-0472">Membrane</keyword>
<dbReference type="Pfam" id="PF12352">
    <property type="entry name" value="V-SNARE_C"/>
    <property type="match status" value="1"/>
</dbReference>
<dbReference type="SUPFAM" id="SSF58038">
    <property type="entry name" value="SNARE fusion complex"/>
    <property type="match status" value="1"/>
</dbReference>
<proteinExistence type="inferred from homology"/>
<comment type="caution">
    <text evidence="12">The sequence shown here is derived from an EMBL/GenBank/DDBJ whole genome shotgun (WGS) entry which is preliminary data.</text>
</comment>
<organism evidence="12 13">
    <name type="scientific">Ostreobium quekettii</name>
    <dbReference type="NCBI Taxonomy" id="121088"/>
    <lineage>
        <taxon>Eukaryota</taxon>
        <taxon>Viridiplantae</taxon>
        <taxon>Chlorophyta</taxon>
        <taxon>core chlorophytes</taxon>
        <taxon>Ulvophyceae</taxon>
        <taxon>TCBD clade</taxon>
        <taxon>Bryopsidales</taxon>
        <taxon>Ostreobineae</taxon>
        <taxon>Ostreobiaceae</taxon>
        <taxon>Ostreobium</taxon>
    </lineage>
</organism>
<evidence type="ECO:0000256" key="4">
    <source>
        <dbReference type="ARBA" id="ARBA00022927"/>
    </source>
</evidence>
<evidence type="ECO:0000256" key="8">
    <source>
        <dbReference type="ARBA" id="ARBA00060376"/>
    </source>
</evidence>
<keyword evidence="2" id="KW-0813">Transport</keyword>
<dbReference type="GO" id="GO:0031201">
    <property type="term" value="C:SNARE complex"/>
    <property type="evidence" value="ECO:0007669"/>
    <property type="project" value="TreeGrafter"/>
</dbReference>
<dbReference type="InterPro" id="IPR007705">
    <property type="entry name" value="Vesicle_trsprt_v-SNARE_N"/>
</dbReference>
<comment type="similarity">
    <text evidence="1">Belongs to the VTI1 family.</text>
</comment>
<dbReference type="FunFam" id="1.20.5.110:FF:000002">
    <property type="entry name" value="Vesicle transport through interaction with t-SNAREsB"/>
    <property type="match status" value="1"/>
</dbReference>
<dbReference type="SUPFAM" id="SSF47661">
    <property type="entry name" value="t-snare proteins"/>
    <property type="match status" value="1"/>
</dbReference>
<evidence type="ECO:0000256" key="7">
    <source>
        <dbReference type="ARBA" id="ARBA00023136"/>
    </source>
</evidence>
<evidence type="ECO:0000256" key="6">
    <source>
        <dbReference type="ARBA" id="ARBA00023054"/>
    </source>
</evidence>
<feature type="coiled-coil region" evidence="9">
    <location>
        <begin position="70"/>
        <end position="97"/>
    </location>
</feature>
<dbReference type="Proteomes" id="UP000708148">
    <property type="component" value="Unassembled WGS sequence"/>
</dbReference>
<evidence type="ECO:0000256" key="2">
    <source>
        <dbReference type="ARBA" id="ARBA00022448"/>
    </source>
</evidence>
<dbReference type="PIRSF" id="PIRSF028865">
    <property type="entry name" value="Membrin-2"/>
    <property type="match status" value="1"/>
</dbReference>
<evidence type="ECO:0000313" key="12">
    <source>
        <dbReference type="EMBL" id="CAD7700625.1"/>
    </source>
</evidence>
<dbReference type="GO" id="GO:0005794">
    <property type="term" value="C:Golgi apparatus"/>
    <property type="evidence" value="ECO:0007669"/>
    <property type="project" value="InterPro"/>
</dbReference>
<evidence type="ECO:0000256" key="9">
    <source>
        <dbReference type="SAM" id="Coils"/>
    </source>
</evidence>
<gene>
    <name evidence="12" type="ORF">OSTQU699_LOCUS5984</name>
</gene>
<accession>A0A8S1J0G3</accession>
<protein>
    <recommendedName>
        <fullName evidence="11">Vesicle transport v-SNARE N-terminal domain-containing protein</fullName>
    </recommendedName>
</protein>
<keyword evidence="3 10" id="KW-0812">Transmembrane</keyword>
<dbReference type="EMBL" id="CAJHUC010001311">
    <property type="protein sequence ID" value="CAD7700625.1"/>
    <property type="molecule type" value="Genomic_DNA"/>
</dbReference>
<dbReference type="CDD" id="cd15862">
    <property type="entry name" value="SNARE_Vti1"/>
    <property type="match status" value="1"/>
</dbReference>
<feature type="domain" description="Vesicle transport v-SNARE N-terminal" evidence="11">
    <location>
        <begin position="7"/>
        <end position="94"/>
    </location>
</feature>
<keyword evidence="5 10" id="KW-1133">Transmembrane helix</keyword>
<feature type="transmembrane region" description="Helical" evidence="10">
    <location>
        <begin position="200"/>
        <end position="219"/>
    </location>
</feature>
<keyword evidence="13" id="KW-1185">Reference proteome</keyword>
<comment type="subcellular location">
    <subcellularLocation>
        <location evidence="8">Prevacuolar compartment membrane</location>
        <topology evidence="8">Single-pass type IV membrane protein</topology>
    </subcellularLocation>
</comment>
<dbReference type="GO" id="GO:0006886">
    <property type="term" value="P:intracellular protein transport"/>
    <property type="evidence" value="ECO:0007669"/>
    <property type="project" value="InterPro"/>
</dbReference>
<dbReference type="Pfam" id="PF05008">
    <property type="entry name" value="V-SNARE"/>
    <property type="match status" value="1"/>
</dbReference>
<evidence type="ECO:0000256" key="5">
    <source>
        <dbReference type="ARBA" id="ARBA00022989"/>
    </source>
</evidence>
<dbReference type="InterPro" id="IPR027027">
    <property type="entry name" value="GOSR2/Membrin/Bos1"/>
</dbReference>
<dbReference type="GO" id="GO:0006906">
    <property type="term" value="P:vesicle fusion"/>
    <property type="evidence" value="ECO:0007669"/>
    <property type="project" value="TreeGrafter"/>
</dbReference>
<dbReference type="PANTHER" id="PTHR21230">
    <property type="entry name" value="VESICLE TRANSPORT V-SNARE PROTEIN VTI1-RELATED"/>
    <property type="match status" value="1"/>
</dbReference>
<dbReference type="GO" id="GO:0005789">
    <property type="term" value="C:endoplasmic reticulum membrane"/>
    <property type="evidence" value="ECO:0007669"/>
    <property type="project" value="TreeGrafter"/>
</dbReference>
<dbReference type="Gene3D" id="1.20.5.110">
    <property type="match status" value="1"/>
</dbReference>
<evidence type="ECO:0000256" key="1">
    <source>
        <dbReference type="ARBA" id="ARBA00006108"/>
    </source>
</evidence>
<dbReference type="GO" id="GO:0012507">
    <property type="term" value="C:ER to Golgi transport vesicle membrane"/>
    <property type="evidence" value="ECO:0007669"/>
    <property type="project" value="TreeGrafter"/>
</dbReference>
<keyword evidence="6 9" id="KW-0175">Coiled coil</keyword>
<evidence type="ECO:0000256" key="3">
    <source>
        <dbReference type="ARBA" id="ARBA00022692"/>
    </source>
</evidence>
<dbReference type="PANTHER" id="PTHR21230:SF26">
    <property type="entry name" value="VESICLE TRANSPORT THROUGH INTERACTION WITH T-SNARES HOMOLOG 1A"/>
    <property type="match status" value="1"/>
</dbReference>
<keyword evidence="4" id="KW-0653">Protein transport</keyword>
<dbReference type="GO" id="GO:0005484">
    <property type="term" value="F:SNAP receptor activity"/>
    <property type="evidence" value="ECO:0007669"/>
    <property type="project" value="InterPro"/>
</dbReference>
<dbReference type="GO" id="GO:0031902">
    <property type="term" value="C:late endosome membrane"/>
    <property type="evidence" value="ECO:0007669"/>
    <property type="project" value="TreeGrafter"/>
</dbReference>
<evidence type="ECO:0000256" key="10">
    <source>
        <dbReference type="SAM" id="Phobius"/>
    </source>
</evidence>
<dbReference type="AlphaFoldDB" id="A0A8S1J0G3"/>
<evidence type="ECO:0000313" key="13">
    <source>
        <dbReference type="Proteomes" id="UP000708148"/>
    </source>
</evidence>
<dbReference type="FunFam" id="1.20.58.400:FF:000001">
    <property type="entry name" value="Vesicle transport through interaction with t-SNAREs homolog 1A"/>
    <property type="match status" value="1"/>
</dbReference>
<sequence length="237" mass="26795">MDDQRALFNQYENDYCNKSTDISRKIDAVANVSGDTRRRLTAEVEFDIKEADQVIKRMEMEARSLAPDQSRSLLIKIKEYKADLQSLKDELKKVSKTVGKGDAARAELGLGQDYFSSTAGQRERMLTATERLNKAGNRLQQGRHQLLETEELGVTILEDLSRQRETIIRSRDTLHGADDGISKARRILGTMSRRVLTNKMVMICIALVILLAIILIVYYKFIREPTPAPHPHPAPVG</sequence>
<reference evidence="12" key="1">
    <citation type="submission" date="2020-12" db="EMBL/GenBank/DDBJ databases">
        <authorList>
            <person name="Iha C."/>
        </authorList>
    </citation>
    <scope>NUCLEOTIDE SEQUENCE</scope>
</reference>
<dbReference type="GO" id="GO:0000149">
    <property type="term" value="F:SNARE binding"/>
    <property type="evidence" value="ECO:0007669"/>
    <property type="project" value="TreeGrafter"/>
</dbReference>
<dbReference type="InterPro" id="IPR010989">
    <property type="entry name" value="SNARE"/>
</dbReference>
<dbReference type="OrthoDB" id="430637at2759"/>